<comment type="similarity">
    <text evidence="2 6">Belongs to the bacterial solute-binding protein 9 family.</text>
</comment>
<dbReference type="InterPro" id="IPR050492">
    <property type="entry name" value="Bact_metal-bind_prot9"/>
</dbReference>
<dbReference type="InterPro" id="IPR006128">
    <property type="entry name" value="Lipoprotein_PsaA-like"/>
</dbReference>
<sequence length="293" mass="31837">MKSVLWKYSVLSLFMVSPALLAKTVTTVASFSVLADIVQQVGGEHVTVTSLVGRNGDPHAFQPSPRDSLALNKADVVFVSGLGLEGWMDRLVTASGYRGKVITASEGIHTRSMEEEGQKVTDPHAWNSAKNGAVYARNVMEALIAADPQDKAYFEQRGNAYIQKLEKLDAWAKETFATVPASKRKVLTSHDAFGYFAAEYGVHFLSPVGFSTEAEASASEVGRLIQQIKQEKIKTYFIENQTDPRLVKQIAAASGAQQGGELYPEALSDEKGPAPTYEAAFKHNVGTIYASMK</sequence>
<protein>
    <submittedName>
        <fullName evidence="8">Metal ABC transporter substrate-binding protein</fullName>
    </submittedName>
</protein>
<dbReference type="GO" id="GO:0030001">
    <property type="term" value="P:metal ion transport"/>
    <property type="evidence" value="ECO:0007669"/>
    <property type="project" value="InterPro"/>
</dbReference>
<evidence type="ECO:0000256" key="3">
    <source>
        <dbReference type="ARBA" id="ARBA00022448"/>
    </source>
</evidence>
<reference evidence="8 9" key="1">
    <citation type="submission" date="2017-02" db="EMBL/GenBank/DDBJ databases">
        <title>Complete genome sequence of the drought resistance-promoting endophyte Pantoea alhagi LTYR-11Z.</title>
        <authorList>
            <person name="Zhang L."/>
        </authorList>
    </citation>
    <scope>NUCLEOTIDE SEQUENCE [LARGE SCALE GENOMIC DNA]</scope>
    <source>
        <strain evidence="8 9">LTYR-11Z</strain>
    </source>
</reference>
<dbReference type="GO" id="GO:0030313">
    <property type="term" value="C:cell envelope"/>
    <property type="evidence" value="ECO:0007669"/>
    <property type="project" value="UniProtKB-SubCell"/>
</dbReference>
<keyword evidence="3 6" id="KW-0813">Transport</keyword>
<dbReference type="GO" id="GO:0007155">
    <property type="term" value="P:cell adhesion"/>
    <property type="evidence" value="ECO:0007669"/>
    <property type="project" value="InterPro"/>
</dbReference>
<evidence type="ECO:0000256" key="1">
    <source>
        <dbReference type="ARBA" id="ARBA00004196"/>
    </source>
</evidence>
<evidence type="ECO:0000313" key="8">
    <source>
        <dbReference type="EMBL" id="ARJ40952.1"/>
    </source>
</evidence>
<dbReference type="InterPro" id="IPR006127">
    <property type="entry name" value="ZnuA-like"/>
</dbReference>
<dbReference type="PRINTS" id="PR00691">
    <property type="entry name" value="ADHESINB"/>
</dbReference>
<name>A0A1W6B1J3_9GAMM</name>
<evidence type="ECO:0000256" key="4">
    <source>
        <dbReference type="ARBA" id="ARBA00022723"/>
    </source>
</evidence>
<dbReference type="STRING" id="1891675.B1H58_02365"/>
<evidence type="ECO:0000256" key="6">
    <source>
        <dbReference type="RuleBase" id="RU003512"/>
    </source>
</evidence>
<dbReference type="OrthoDB" id="9793396at2"/>
<dbReference type="PANTHER" id="PTHR42953">
    <property type="entry name" value="HIGH-AFFINITY ZINC UPTAKE SYSTEM PROTEIN ZNUA-RELATED"/>
    <property type="match status" value="1"/>
</dbReference>
<dbReference type="EMBL" id="CP019706">
    <property type="protein sequence ID" value="ARJ40952.1"/>
    <property type="molecule type" value="Genomic_DNA"/>
</dbReference>
<feature type="signal peptide" evidence="7">
    <location>
        <begin position="1"/>
        <end position="22"/>
    </location>
</feature>
<dbReference type="Gene3D" id="3.40.50.1980">
    <property type="entry name" value="Nitrogenase molybdenum iron protein domain"/>
    <property type="match status" value="2"/>
</dbReference>
<gene>
    <name evidence="8" type="ORF">B1H58_02365</name>
</gene>
<organism evidence="8 9">
    <name type="scientific">Pantoea alhagi</name>
    <dbReference type="NCBI Taxonomy" id="1891675"/>
    <lineage>
        <taxon>Bacteria</taxon>
        <taxon>Pseudomonadati</taxon>
        <taxon>Pseudomonadota</taxon>
        <taxon>Gammaproteobacteria</taxon>
        <taxon>Enterobacterales</taxon>
        <taxon>Erwiniaceae</taxon>
        <taxon>Pantoea</taxon>
    </lineage>
</organism>
<proteinExistence type="inferred from homology"/>
<dbReference type="PRINTS" id="PR00690">
    <property type="entry name" value="ADHESNFAMILY"/>
</dbReference>
<keyword evidence="5 7" id="KW-0732">Signal</keyword>
<dbReference type="GO" id="GO:0046872">
    <property type="term" value="F:metal ion binding"/>
    <property type="evidence" value="ECO:0007669"/>
    <property type="project" value="UniProtKB-KW"/>
</dbReference>
<dbReference type="RefSeq" id="WP_085067801.1">
    <property type="nucleotide sequence ID" value="NZ_CP019706.1"/>
</dbReference>
<dbReference type="KEGG" id="palh:B1H58_02365"/>
<dbReference type="AlphaFoldDB" id="A0A1W6B1J3"/>
<keyword evidence="4" id="KW-0479">Metal-binding</keyword>
<evidence type="ECO:0000256" key="5">
    <source>
        <dbReference type="ARBA" id="ARBA00022729"/>
    </source>
</evidence>
<accession>A0A1W6B1J3</accession>
<evidence type="ECO:0000256" key="2">
    <source>
        <dbReference type="ARBA" id="ARBA00011028"/>
    </source>
</evidence>
<evidence type="ECO:0000256" key="7">
    <source>
        <dbReference type="SAM" id="SignalP"/>
    </source>
</evidence>
<dbReference type="SUPFAM" id="SSF53807">
    <property type="entry name" value="Helical backbone' metal receptor"/>
    <property type="match status" value="1"/>
</dbReference>
<dbReference type="Pfam" id="PF01297">
    <property type="entry name" value="ZnuA"/>
    <property type="match status" value="1"/>
</dbReference>
<dbReference type="CDD" id="cd01137">
    <property type="entry name" value="PsaA"/>
    <property type="match status" value="1"/>
</dbReference>
<dbReference type="PANTHER" id="PTHR42953:SF1">
    <property type="entry name" value="METAL-BINDING PROTEIN HI_0362-RELATED"/>
    <property type="match status" value="1"/>
</dbReference>
<evidence type="ECO:0000313" key="9">
    <source>
        <dbReference type="Proteomes" id="UP000192900"/>
    </source>
</evidence>
<comment type="subcellular location">
    <subcellularLocation>
        <location evidence="1">Cell envelope</location>
    </subcellularLocation>
</comment>
<feature type="chain" id="PRO_5012800281" evidence="7">
    <location>
        <begin position="23"/>
        <end position="293"/>
    </location>
</feature>
<dbReference type="Proteomes" id="UP000192900">
    <property type="component" value="Chromosome"/>
</dbReference>
<dbReference type="InterPro" id="IPR006129">
    <property type="entry name" value="AdhesinB"/>
</dbReference>
<keyword evidence="9" id="KW-1185">Reference proteome</keyword>